<dbReference type="OrthoDB" id="6363818at2759"/>
<protein>
    <submittedName>
        <fullName evidence="2">Uncharacterized protein</fullName>
    </submittedName>
</protein>
<dbReference type="AlphaFoldDB" id="A0A814JZA6"/>
<accession>A0A814JZA6</accession>
<keyword evidence="1" id="KW-0732">Signal</keyword>
<dbReference type="InterPro" id="IPR050328">
    <property type="entry name" value="Dev_Immune_Receptor"/>
</dbReference>
<dbReference type="PANTHER" id="PTHR24373:SF275">
    <property type="entry name" value="TIR DOMAIN-CONTAINING PROTEIN"/>
    <property type="match status" value="1"/>
</dbReference>
<comment type="caution">
    <text evidence="2">The sequence shown here is derived from an EMBL/GenBank/DDBJ whole genome shotgun (WGS) entry which is preliminary data.</text>
</comment>
<dbReference type="PANTHER" id="PTHR24373">
    <property type="entry name" value="SLIT RELATED LEUCINE-RICH REPEAT NEURONAL PROTEIN"/>
    <property type="match status" value="1"/>
</dbReference>
<keyword evidence="3" id="KW-1185">Reference proteome</keyword>
<reference evidence="2" key="1">
    <citation type="submission" date="2021-02" db="EMBL/GenBank/DDBJ databases">
        <authorList>
            <person name="Nowell W R."/>
        </authorList>
    </citation>
    <scope>NUCLEOTIDE SEQUENCE</scope>
    <source>
        <strain evidence="2">Ploen Becks lab</strain>
    </source>
</reference>
<evidence type="ECO:0000256" key="1">
    <source>
        <dbReference type="ARBA" id="ARBA00022729"/>
    </source>
</evidence>
<organism evidence="2 3">
    <name type="scientific">Brachionus calyciflorus</name>
    <dbReference type="NCBI Taxonomy" id="104777"/>
    <lineage>
        <taxon>Eukaryota</taxon>
        <taxon>Metazoa</taxon>
        <taxon>Spiralia</taxon>
        <taxon>Gnathifera</taxon>
        <taxon>Rotifera</taxon>
        <taxon>Eurotatoria</taxon>
        <taxon>Monogononta</taxon>
        <taxon>Pseudotrocha</taxon>
        <taxon>Ploima</taxon>
        <taxon>Brachionidae</taxon>
        <taxon>Brachionus</taxon>
    </lineage>
</organism>
<dbReference type="Proteomes" id="UP000663879">
    <property type="component" value="Unassembled WGS sequence"/>
</dbReference>
<dbReference type="SUPFAM" id="SSF52058">
    <property type="entry name" value="L domain-like"/>
    <property type="match status" value="1"/>
</dbReference>
<name>A0A814JZA6_9BILA</name>
<evidence type="ECO:0000313" key="2">
    <source>
        <dbReference type="EMBL" id="CAF1044020.1"/>
    </source>
</evidence>
<dbReference type="InterPro" id="IPR032675">
    <property type="entry name" value="LRR_dom_sf"/>
</dbReference>
<evidence type="ECO:0000313" key="3">
    <source>
        <dbReference type="Proteomes" id="UP000663879"/>
    </source>
</evidence>
<dbReference type="EMBL" id="CAJNOC010005154">
    <property type="protein sequence ID" value="CAF1044020.1"/>
    <property type="molecule type" value="Genomic_DNA"/>
</dbReference>
<proteinExistence type="predicted"/>
<gene>
    <name evidence="2" type="ORF">OXX778_LOCUS18493</name>
</gene>
<dbReference type="Gene3D" id="3.80.10.10">
    <property type="entry name" value="Ribonuclease Inhibitor"/>
    <property type="match status" value="2"/>
</dbReference>
<sequence>MHKNIEKDQIVNYFVKLINEIDIHCEKLLSNDTITSDQKIRINQERELIISKINEIERVNLACLNFEPFCFFVQNDSIENKKDLYFEMTYSKFIFHNQIGKLIILKTQIDQDLVEEIKKSILENSEPKTHFFDSFTELLKYHVILKLVKNKFNDLIIDLSKPEENSLKKIKFSDDSERFKRIKLKNIEFLQLFINLSLVEFLRTEIDEMYPFPDYLDFFPNLKTLEIYKADWKYLPSNGFLSLKQLESLILESVSIESIEKDAFKGLKKLKKLSLIGSYIESFNRNMFEELENLEELNIVNWEKIEGLDINCLTSLRHLYLVGRRNKLVLNSNFLKYCCNLTVIDLEDSLINHLPADIFWPIKCLKYLNVSNDKCLSNDDNTLINFDFLEPLNNLEYLKAILNDCLFNCFNQIKIPSLKFLWMSCKNFRVLENNLENLVTLKIDSLEKLEAGCFNNLTSIKNLLLNFSKTNNLVNILIA</sequence>
<dbReference type="Pfam" id="PF13855">
    <property type="entry name" value="LRR_8"/>
    <property type="match status" value="1"/>
</dbReference>
<dbReference type="InterPro" id="IPR001611">
    <property type="entry name" value="Leu-rich_rpt"/>
</dbReference>